<evidence type="ECO:0000313" key="1">
    <source>
        <dbReference type="EMBL" id="MCZ4094051.1"/>
    </source>
</evidence>
<proteinExistence type="predicted"/>
<protein>
    <submittedName>
        <fullName evidence="1">Uncharacterized protein</fullName>
    </submittedName>
</protein>
<name>A0ABT4KRX2_9HYPH</name>
<reference evidence="1" key="1">
    <citation type="submission" date="2022-10" db="EMBL/GenBank/DDBJ databases">
        <title>Whole genome sequencing of three plant growth promoting bacteria isolated from Vachellia tortilis subsp. raddiana in Morocco.</title>
        <authorList>
            <person name="Hnini M."/>
            <person name="Zouagui R."/>
            <person name="Zouagui H."/>
            <person name="Chemao Elfihri M.-W."/>
            <person name="Ibrahimi A."/>
            <person name="Sbabou L."/>
            <person name="Aurag J."/>
        </authorList>
    </citation>
    <scope>NUCLEOTIDE SEQUENCE</scope>
    <source>
        <strain evidence="1">LMR678</strain>
    </source>
</reference>
<keyword evidence="2" id="KW-1185">Reference proteome</keyword>
<dbReference type="EMBL" id="JAPVOI010000006">
    <property type="protein sequence ID" value="MCZ4094051.1"/>
    <property type="molecule type" value="Genomic_DNA"/>
</dbReference>
<dbReference type="RefSeq" id="WP_173512503.1">
    <property type="nucleotide sequence ID" value="NZ_JABEKV010000003.1"/>
</dbReference>
<accession>A0ABT4KRX2</accession>
<sequence>MAENEQQYEFSEFSGEFVDDGVMVIIGIYRPAGTNGDWTLEVVDQEGYSTVWDDLFATDREAFEEFLATIQRDGIRSFLDQSIHTVH</sequence>
<comment type="caution">
    <text evidence="1">The sequence shown here is derived from an EMBL/GenBank/DDBJ whole genome shotgun (WGS) entry which is preliminary data.</text>
</comment>
<organism evidence="1 2">
    <name type="scientific">Sinorhizobium psoraleae</name>
    <dbReference type="NCBI Taxonomy" id="520838"/>
    <lineage>
        <taxon>Bacteria</taxon>
        <taxon>Pseudomonadati</taxon>
        <taxon>Pseudomonadota</taxon>
        <taxon>Alphaproteobacteria</taxon>
        <taxon>Hyphomicrobiales</taxon>
        <taxon>Rhizobiaceae</taxon>
        <taxon>Sinorhizobium/Ensifer group</taxon>
        <taxon>Sinorhizobium</taxon>
    </lineage>
</organism>
<evidence type="ECO:0000313" key="2">
    <source>
        <dbReference type="Proteomes" id="UP001079430"/>
    </source>
</evidence>
<gene>
    <name evidence="1" type="ORF">O3W52_30490</name>
</gene>
<dbReference type="Proteomes" id="UP001079430">
    <property type="component" value="Unassembled WGS sequence"/>
</dbReference>